<comment type="caution">
    <text evidence="2">The sequence shown here is derived from an EMBL/GenBank/DDBJ whole genome shotgun (WGS) entry which is preliminary data.</text>
</comment>
<reference evidence="2 3" key="1">
    <citation type="journal article" date="2014" name="Antonie Van Leeuwenhoek">
        <title>Fictibacillus enclensis sp. nov., isolated from marine sediment.</title>
        <authorList>
            <person name="Dastager S.G."/>
            <person name="Mawlankar R."/>
            <person name="Srinivasan K."/>
            <person name="Tang S.K."/>
            <person name="Lee J.C."/>
            <person name="Ramana V.V."/>
            <person name="Shouche Y.S."/>
        </authorList>
    </citation>
    <scope>NUCLEOTIDE SEQUENCE [LARGE SCALE GENOMIC DNA]</scope>
    <source>
        <strain evidence="2 3">NIO-1003</strain>
    </source>
</reference>
<keyword evidence="1" id="KW-0812">Transmembrane</keyword>
<evidence type="ECO:0000256" key="1">
    <source>
        <dbReference type="SAM" id="Phobius"/>
    </source>
</evidence>
<protein>
    <submittedName>
        <fullName evidence="2">Uncharacterized protein</fullName>
    </submittedName>
</protein>
<organism evidence="2 3">
    <name type="scientific">Fictibacillus enclensis</name>
    <dbReference type="NCBI Taxonomy" id="1017270"/>
    <lineage>
        <taxon>Bacteria</taxon>
        <taxon>Bacillati</taxon>
        <taxon>Bacillota</taxon>
        <taxon>Bacilli</taxon>
        <taxon>Bacillales</taxon>
        <taxon>Fictibacillaceae</taxon>
        <taxon>Fictibacillus</taxon>
    </lineage>
</organism>
<keyword evidence="1" id="KW-0472">Membrane</keyword>
<proteinExistence type="predicted"/>
<keyword evidence="3" id="KW-1185">Reference proteome</keyword>
<feature type="transmembrane region" description="Helical" evidence="1">
    <location>
        <begin position="12"/>
        <end position="42"/>
    </location>
</feature>
<evidence type="ECO:0000313" key="3">
    <source>
        <dbReference type="Proteomes" id="UP000054099"/>
    </source>
</evidence>
<evidence type="ECO:0000313" key="2">
    <source>
        <dbReference type="EMBL" id="KSU85851.1"/>
    </source>
</evidence>
<feature type="transmembrane region" description="Helical" evidence="1">
    <location>
        <begin position="48"/>
        <end position="64"/>
    </location>
</feature>
<sequence length="72" mass="8539">MAFLKSSRIKFIKLFLHTIFLTIILSFLSNICTDIIALILGHPIERDTEYVVTFMVLIWLFFALQSEKYRVR</sequence>
<accession>A0A0V8JFN6</accession>
<gene>
    <name evidence="2" type="ORF">AS030_10285</name>
</gene>
<dbReference type="AlphaFoldDB" id="A0A0V8JFN6"/>
<keyword evidence="1" id="KW-1133">Transmembrane helix</keyword>
<name>A0A0V8JFN6_9BACL</name>
<dbReference type="Proteomes" id="UP000054099">
    <property type="component" value="Unassembled WGS sequence"/>
</dbReference>
<dbReference type="EMBL" id="LNQN01000001">
    <property type="protein sequence ID" value="KSU85851.1"/>
    <property type="molecule type" value="Genomic_DNA"/>
</dbReference>